<accession>C0ZBQ3</accession>
<dbReference type="HOGENOM" id="CLU_3372479_0_0_9"/>
<organism evidence="1 2">
    <name type="scientific">Brevibacillus brevis (strain 47 / JCM 6285 / NBRC 100599)</name>
    <dbReference type="NCBI Taxonomy" id="358681"/>
    <lineage>
        <taxon>Bacteria</taxon>
        <taxon>Bacillati</taxon>
        <taxon>Bacillota</taxon>
        <taxon>Bacilli</taxon>
        <taxon>Bacillales</taxon>
        <taxon>Paenibacillaceae</taxon>
        <taxon>Brevibacillus</taxon>
    </lineage>
</organism>
<dbReference type="KEGG" id="bbe:BBR47_22350"/>
<protein>
    <submittedName>
        <fullName evidence="1">Uncharacterized protein</fullName>
    </submittedName>
</protein>
<evidence type="ECO:0000313" key="2">
    <source>
        <dbReference type="Proteomes" id="UP000001877"/>
    </source>
</evidence>
<proteinExistence type="predicted"/>
<reference evidence="1 2" key="1">
    <citation type="submission" date="2005-03" db="EMBL/GenBank/DDBJ databases">
        <title>Brevibacillus brevis strain 47, complete genome.</title>
        <authorList>
            <person name="Hosoyama A."/>
            <person name="Yamada R."/>
            <person name="Hongo Y."/>
            <person name="Terui Y."/>
            <person name="Ankai A."/>
            <person name="Masuyama W."/>
            <person name="Sekiguchi M."/>
            <person name="Takeda T."/>
            <person name="Asano K."/>
            <person name="Ohji S."/>
            <person name="Ichikawa N."/>
            <person name="Narita S."/>
            <person name="Aoki N."/>
            <person name="Miura H."/>
            <person name="Matsushita S."/>
            <person name="Sekigawa T."/>
            <person name="Yamagata H."/>
            <person name="Yoshikawa H."/>
            <person name="Udaka S."/>
            <person name="Tanikawa S."/>
            <person name="Fujita N."/>
        </authorList>
    </citation>
    <scope>NUCLEOTIDE SEQUENCE [LARGE SCALE GENOMIC DNA]</scope>
    <source>
        <strain evidence="2">47 / JCM 6285 / NBRC 100599</strain>
    </source>
</reference>
<dbReference type="AlphaFoldDB" id="C0ZBQ3"/>
<dbReference type="EMBL" id="AP008955">
    <property type="protein sequence ID" value="BAH43212.1"/>
    <property type="molecule type" value="Genomic_DNA"/>
</dbReference>
<dbReference type="Proteomes" id="UP000001877">
    <property type="component" value="Chromosome"/>
</dbReference>
<sequence>MAKLFLQNKRESEKSLSLLAKLPSVFVSRKSKLR</sequence>
<keyword evidence="2" id="KW-1185">Reference proteome</keyword>
<evidence type="ECO:0000313" key="1">
    <source>
        <dbReference type="EMBL" id="BAH43212.1"/>
    </source>
</evidence>
<name>C0ZBQ3_BREBN</name>
<gene>
    <name evidence="1" type="ordered locus">BBR47_22350</name>
</gene>